<dbReference type="PANTHER" id="PTHR33992:SF1">
    <property type="entry name" value="RIBONUCLEASE P PROTEIN COMPONENT"/>
    <property type="match status" value="1"/>
</dbReference>
<keyword evidence="10" id="KW-1185">Reference proteome</keyword>
<evidence type="ECO:0000256" key="7">
    <source>
        <dbReference type="HAMAP-Rule" id="MF_00227"/>
    </source>
</evidence>
<evidence type="ECO:0000256" key="1">
    <source>
        <dbReference type="ARBA" id="ARBA00002663"/>
    </source>
</evidence>
<dbReference type="PROSITE" id="PS00648">
    <property type="entry name" value="RIBONUCLEASE_P"/>
    <property type="match status" value="1"/>
</dbReference>
<dbReference type="OrthoDB" id="9810867at2"/>
<comment type="similarity">
    <text evidence="7">Belongs to the RnpA family.</text>
</comment>
<evidence type="ECO:0000256" key="3">
    <source>
        <dbReference type="ARBA" id="ARBA00022722"/>
    </source>
</evidence>
<evidence type="ECO:0000256" key="5">
    <source>
        <dbReference type="ARBA" id="ARBA00022801"/>
    </source>
</evidence>
<proteinExistence type="inferred from homology"/>
<keyword evidence="3 7" id="KW-0540">Nuclease</keyword>
<keyword evidence="5 7" id="KW-0378">Hydrolase</keyword>
<dbReference type="HAMAP" id="MF_00227">
    <property type="entry name" value="RNase_P"/>
    <property type="match status" value="1"/>
</dbReference>
<dbReference type="GO" id="GO:0001682">
    <property type="term" value="P:tRNA 5'-leader removal"/>
    <property type="evidence" value="ECO:0007669"/>
    <property type="project" value="UniProtKB-UniRule"/>
</dbReference>
<comment type="subunit">
    <text evidence="7">Consists of a catalytic RNA component (M1 or rnpB) and a protein subunit.</text>
</comment>
<dbReference type="EC" id="3.1.26.5" evidence="7 8"/>
<dbReference type="Proteomes" id="UP000276568">
    <property type="component" value="Unassembled WGS sequence"/>
</dbReference>
<comment type="function">
    <text evidence="1 7">RNaseP catalyzes the removal of the 5'-leader sequence from pre-tRNA to produce the mature 5'-terminus. It can also cleave other RNA substrates such as 4.5S RNA. The protein component plays an auxiliary but essential role in vivo by binding to the 5'-leader sequence and broadening the substrate specificity of the ribozyme.</text>
</comment>
<dbReference type="GO" id="GO:0000049">
    <property type="term" value="F:tRNA binding"/>
    <property type="evidence" value="ECO:0007669"/>
    <property type="project" value="UniProtKB-UniRule"/>
</dbReference>
<evidence type="ECO:0000313" key="10">
    <source>
        <dbReference type="Proteomes" id="UP000276568"/>
    </source>
</evidence>
<evidence type="ECO:0000256" key="6">
    <source>
        <dbReference type="ARBA" id="ARBA00022884"/>
    </source>
</evidence>
<dbReference type="EMBL" id="RJQC01000002">
    <property type="protein sequence ID" value="RNM30554.1"/>
    <property type="molecule type" value="Genomic_DNA"/>
</dbReference>
<dbReference type="InterPro" id="IPR000100">
    <property type="entry name" value="RNase_P"/>
</dbReference>
<organism evidence="9 10">
    <name type="scientific">Absicoccus porci</name>
    <dbReference type="NCBI Taxonomy" id="2486576"/>
    <lineage>
        <taxon>Bacteria</taxon>
        <taxon>Bacillati</taxon>
        <taxon>Bacillota</taxon>
        <taxon>Erysipelotrichia</taxon>
        <taxon>Erysipelotrichales</taxon>
        <taxon>Erysipelotrichaceae</taxon>
        <taxon>Absicoccus</taxon>
    </lineage>
</organism>
<dbReference type="PANTHER" id="PTHR33992">
    <property type="entry name" value="RIBONUCLEASE P PROTEIN COMPONENT"/>
    <property type="match status" value="1"/>
</dbReference>
<dbReference type="RefSeq" id="WP_128520465.1">
    <property type="nucleotide sequence ID" value="NZ_CAUWBR010000003.1"/>
</dbReference>
<evidence type="ECO:0000256" key="4">
    <source>
        <dbReference type="ARBA" id="ARBA00022759"/>
    </source>
</evidence>
<dbReference type="InterPro" id="IPR014721">
    <property type="entry name" value="Ribsml_uS5_D2-typ_fold_subgr"/>
</dbReference>
<dbReference type="GO" id="GO:0004526">
    <property type="term" value="F:ribonuclease P activity"/>
    <property type="evidence" value="ECO:0007669"/>
    <property type="project" value="UniProtKB-UniRule"/>
</dbReference>
<gene>
    <name evidence="7 9" type="primary">rnpA</name>
    <name evidence="9" type="ORF">EDX97_07165</name>
</gene>
<keyword evidence="2 7" id="KW-0819">tRNA processing</keyword>
<protein>
    <recommendedName>
        <fullName evidence="7 8">Ribonuclease P protein component</fullName>
        <shortName evidence="7">RNase P protein</shortName>
        <shortName evidence="7">RNaseP protein</shortName>
        <ecNumber evidence="7 8">3.1.26.5</ecNumber>
    </recommendedName>
    <alternativeName>
        <fullName evidence="7">Protein C5</fullName>
    </alternativeName>
</protein>
<comment type="catalytic activity">
    <reaction evidence="7">
        <text>Endonucleolytic cleavage of RNA, removing 5'-extranucleotides from tRNA precursor.</text>
        <dbReference type="EC" id="3.1.26.5"/>
    </reaction>
</comment>
<dbReference type="GO" id="GO:0042781">
    <property type="term" value="F:3'-tRNA processing endoribonuclease activity"/>
    <property type="evidence" value="ECO:0007669"/>
    <property type="project" value="TreeGrafter"/>
</dbReference>
<evidence type="ECO:0000313" key="9">
    <source>
        <dbReference type="EMBL" id="RNM30554.1"/>
    </source>
</evidence>
<evidence type="ECO:0000256" key="8">
    <source>
        <dbReference type="NCBIfam" id="TIGR00188"/>
    </source>
</evidence>
<dbReference type="NCBIfam" id="TIGR00188">
    <property type="entry name" value="rnpA"/>
    <property type="match status" value="1"/>
</dbReference>
<sequence>MKKAYRVCKSYEFTSIIQHRSFVLSSSFVCYYMPRKESHARVGISVGKKLGNAVVRNKVKRQVRSMVDDIYDFNETFDTIIIVRPRYHQKSYQENWKQLKQDKERLEKRKDKR</sequence>
<dbReference type="AlphaFoldDB" id="A0A3N0I0N6"/>
<comment type="caution">
    <text evidence="9">The sequence shown here is derived from an EMBL/GenBank/DDBJ whole genome shotgun (WGS) entry which is preliminary data.</text>
</comment>
<name>A0A3N0I0N6_9FIRM</name>
<reference evidence="9 10" key="1">
    <citation type="submission" date="2018-11" db="EMBL/GenBank/DDBJ databases">
        <title>Clostridium sp. nov., a member of the family Erysipelotrichaceae isolated from pig faeces.</title>
        <authorList>
            <person name="Chang Y.-H."/>
        </authorList>
    </citation>
    <scope>NUCLEOTIDE SEQUENCE [LARGE SCALE GENOMIC DNA]</scope>
    <source>
        <strain evidence="9 10">YH-panp20</strain>
    </source>
</reference>
<dbReference type="SUPFAM" id="SSF54211">
    <property type="entry name" value="Ribosomal protein S5 domain 2-like"/>
    <property type="match status" value="1"/>
</dbReference>
<accession>A0A3N0I0N6</accession>
<dbReference type="InterPro" id="IPR020539">
    <property type="entry name" value="RNase_P_CS"/>
</dbReference>
<evidence type="ECO:0000256" key="2">
    <source>
        <dbReference type="ARBA" id="ARBA00022694"/>
    </source>
</evidence>
<dbReference type="GO" id="GO:0030677">
    <property type="term" value="C:ribonuclease P complex"/>
    <property type="evidence" value="ECO:0007669"/>
    <property type="project" value="TreeGrafter"/>
</dbReference>
<dbReference type="Gene3D" id="3.30.230.10">
    <property type="match status" value="1"/>
</dbReference>
<dbReference type="Pfam" id="PF00825">
    <property type="entry name" value="Ribonuclease_P"/>
    <property type="match status" value="1"/>
</dbReference>
<dbReference type="InterPro" id="IPR020568">
    <property type="entry name" value="Ribosomal_Su5_D2-typ_SF"/>
</dbReference>
<keyword evidence="4 7" id="KW-0255">Endonuclease</keyword>
<keyword evidence="6 7" id="KW-0694">RNA-binding</keyword>